<dbReference type="Gene3D" id="3.90.1580.10">
    <property type="entry name" value="paralog of FGE (formylglycine-generating enzyme)"/>
    <property type="match status" value="1"/>
</dbReference>
<name>A0A6J7D772_9ZZZZ</name>
<dbReference type="PANTHER" id="PTHR23150:SF19">
    <property type="entry name" value="FORMYLGLYCINE-GENERATING ENZYME"/>
    <property type="match status" value="1"/>
</dbReference>
<evidence type="ECO:0000259" key="1">
    <source>
        <dbReference type="Pfam" id="PF03781"/>
    </source>
</evidence>
<dbReference type="GO" id="GO:0120147">
    <property type="term" value="F:formylglycine-generating oxidase activity"/>
    <property type="evidence" value="ECO:0007669"/>
    <property type="project" value="TreeGrafter"/>
</dbReference>
<dbReference type="EMBL" id="CAFBLV010000042">
    <property type="protein sequence ID" value="CAB4864824.1"/>
    <property type="molecule type" value="Genomic_DNA"/>
</dbReference>
<dbReference type="SUPFAM" id="SSF56436">
    <property type="entry name" value="C-type lectin-like"/>
    <property type="match status" value="1"/>
</dbReference>
<reference evidence="2" key="1">
    <citation type="submission" date="2020-05" db="EMBL/GenBank/DDBJ databases">
        <authorList>
            <person name="Chiriac C."/>
            <person name="Salcher M."/>
            <person name="Ghai R."/>
            <person name="Kavagutti S V."/>
        </authorList>
    </citation>
    <scope>NUCLEOTIDE SEQUENCE</scope>
</reference>
<gene>
    <name evidence="2" type="ORF">UFOPK3425_00336</name>
</gene>
<dbReference type="PANTHER" id="PTHR23150">
    <property type="entry name" value="SULFATASE MODIFYING FACTOR 1, 2"/>
    <property type="match status" value="1"/>
</dbReference>
<dbReference type="InterPro" id="IPR005532">
    <property type="entry name" value="SUMF_dom"/>
</dbReference>
<dbReference type="Pfam" id="PF03781">
    <property type="entry name" value="FGE-sulfatase"/>
    <property type="match status" value="1"/>
</dbReference>
<evidence type="ECO:0000313" key="2">
    <source>
        <dbReference type="EMBL" id="CAB4864824.1"/>
    </source>
</evidence>
<dbReference type="InterPro" id="IPR042095">
    <property type="entry name" value="SUMF_sf"/>
</dbReference>
<accession>A0A6J7D772</accession>
<dbReference type="InterPro" id="IPR051043">
    <property type="entry name" value="Sulfatase_Mod_Factor_Kinase"/>
</dbReference>
<protein>
    <submittedName>
        <fullName evidence="2">Unannotated protein</fullName>
    </submittedName>
</protein>
<dbReference type="InterPro" id="IPR016187">
    <property type="entry name" value="CTDL_fold"/>
</dbReference>
<organism evidence="2">
    <name type="scientific">freshwater metagenome</name>
    <dbReference type="NCBI Taxonomy" id="449393"/>
    <lineage>
        <taxon>unclassified sequences</taxon>
        <taxon>metagenomes</taxon>
        <taxon>ecological metagenomes</taxon>
    </lineage>
</organism>
<proteinExistence type="predicted"/>
<feature type="domain" description="Sulfatase-modifying factor enzyme-like" evidence="1">
    <location>
        <begin position="16"/>
        <end position="239"/>
    </location>
</feature>
<dbReference type="AlphaFoldDB" id="A0A6J7D772"/>
<sequence>MSGPASASGVDGVIHTEGMVFVPEGEFIMGSDWFDCESPVRKINIPDYWIDVHPVTHAEFFEYVIATGAPWVPDWPVDGPPPHLLASPVERVTWVEANSYAKWRGKRLPTEAEWEKAARGTDGRIWPWGNEFLETMANVWDSAKPMNRMTLPNGSTPGNLSPYGCVDMVGNVEEWVEDLSLPYPGSLASSASLGSECRVLRGGSWFYTNEFTRCSFRRGALPTFSGYELAGGPGFRCAKS</sequence>